<evidence type="ECO:0000313" key="3">
    <source>
        <dbReference type="EMBL" id="KAK9215974.1"/>
    </source>
</evidence>
<keyword evidence="4" id="KW-1185">Reference proteome</keyword>
<dbReference type="PANTHER" id="PTHR36040">
    <property type="entry name" value="OS04G0188500 PROTEIN"/>
    <property type="match status" value="1"/>
</dbReference>
<gene>
    <name evidence="3" type="ORF">WN944_007981</name>
</gene>
<evidence type="ECO:0000256" key="1">
    <source>
        <dbReference type="SAM" id="MobiDB-lite"/>
    </source>
</evidence>
<feature type="chain" id="PRO_5042906432" evidence="2">
    <location>
        <begin position="24"/>
        <end position="81"/>
    </location>
</feature>
<dbReference type="Proteomes" id="UP001428341">
    <property type="component" value="Unassembled WGS sequence"/>
</dbReference>
<dbReference type="PANTHER" id="PTHR36040:SF5">
    <property type="entry name" value="TRANSMEMBRANE PROTEIN"/>
    <property type="match status" value="1"/>
</dbReference>
<dbReference type="EMBL" id="JBCGBO010000003">
    <property type="protein sequence ID" value="KAK9215974.1"/>
    <property type="molecule type" value="Genomic_DNA"/>
</dbReference>
<accession>A0AAP0MM29</accession>
<evidence type="ECO:0000313" key="4">
    <source>
        <dbReference type="Proteomes" id="UP001428341"/>
    </source>
</evidence>
<feature type="region of interest" description="Disordered" evidence="1">
    <location>
        <begin position="60"/>
        <end position="81"/>
    </location>
</feature>
<proteinExistence type="predicted"/>
<comment type="caution">
    <text evidence="3">The sequence shown here is derived from an EMBL/GenBank/DDBJ whole genome shotgun (WGS) entry which is preliminary data.</text>
</comment>
<protein>
    <submittedName>
        <fullName evidence="3">Uncharacterized protein</fullName>
    </submittedName>
</protein>
<reference evidence="3 4" key="1">
    <citation type="submission" date="2024-05" db="EMBL/GenBank/DDBJ databases">
        <title>Haplotype-resolved chromosome-level genome assembly of Huyou (Citrus changshanensis).</title>
        <authorList>
            <person name="Miao C."/>
            <person name="Chen W."/>
            <person name="Wu Y."/>
            <person name="Wang L."/>
            <person name="Zhao S."/>
            <person name="Grierson D."/>
            <person name="Xu C."/>
            <person name="Chen K."/>
        </authorList>
    </citation>
    <scope>NUCLEOTIDE SEQUENCE [LARGE SCALE GENOMIC DNA]</scope>
    <source>
        <strain evidence="3">01-14</strain>
        <tissue evidence="3">Leaf</tissue>
    </source>
</reference>
<keyword evidence="2" id="KW-0732">Signal</keyword>
<feature type="signal peptide" evidence="2">
    <location>
        <begin position="1"/>
        <end position="23"/>
    </location>
</feature>
<dbReference type="AlphaFoldDB" id="A0AAP0MM29"/>
<organism evidence="3 4">
    <name type="scientific">Citrus x changshan-huyou</name>
    <dbReference type="NCBI Taxonomy" id="2935761"/>
    <lineage>
        <taxon>Eukaryota</taxon>
        <taxon>Viridiplantae</taxon>
        <taxon>Streptophyta</taxon>
        <taxon>Embryophyta</taxon>
        <taxon>Tracheophyta</taxon>
        <taxon>Spermatophyta</taxon>
        <taxon>Magnoliopsida</taxon>
        <taxon>eudicotyledons</taxon>
        <taxon>Gunneridae</taxon>
        <taxon>Pentapetalae</taxon>
        <taxon>rosids</taxon>
        <taxon>malvids</taxon>
        <taxon>Sapindales</taxon>
        <taxon>Rutaceae</taxon>
        <taxon>Aurantioideae</taxon>
        <taxon>Citrus</taxon>
    </lineage>
</organism>
<name>A0AAP0MM29_9ROSI</name>
<dbReference type="PROSITE" id="PS51257">
    <property type="entry name" value="PROKAR_LIPOPROTEIN"/>
    <property type="match status" value="1"/>
</dbReference>
<sequence>MSGRMRLLGLAVVLAVLLSSCLAANRRALNTETYSYDVHHRSSGRVLAEEDDQNVKPEAPAIDLTNHHGIPRSQFHAGGSG</sequence>
<evidence type="ECO:0000256" key="2">
    <source>
        <dbReference type="SAM" id="SignalP"/>
    </source>
</evidence>